<keyword evidence="3" id="KW-1185">Reference proteome</keyword>
<organism evidence="2 3">
    <name type="scientific">Microbacterium ginsengisoli</name>
    <dbReference type="NCBI Taxonomy" id="400772"/>
    <lineage>
        <taxon>Bacteria</taxon>
        <taxon>Bacillati</taxon>
        <taxon>Actinomycetota</taxon>
        <taxon>Actinomycetes</taxon>
        <taxon>Micrococcales</taxon>
        <taxon>Microbacteriaceae</taxon>
        <taxon>Microbacterium</taxon>
    </lineage>
</organism>
<comment type="caution">
    <text evidence="2">The sequence shown here is derived from an EMBL/GenBank/DDBJ whole genome shotgun (WGS) entry which is preliminary data.</text>
</comment>
<dbReference type="PROSITE" id="PS51186">
    <property type="entry name" value="GNAT"/>
    <property type="match status" value="1"/>
</dbReference>
<dbReference type="CDD" id="cd04301">
    <property type="entry name" value="NAT_SF"/>
    <property type="match status" value="1"/>
</dbReference>
<reference evidence="2 3" key="1">
    <citation type="submission" date="2015-02" db="EMBL/GenBank/DDBJ databases">
        <title>Draft genome sequences of ten Microbacterium spp. with emphasis on heavy metal contaminated environments.</title>
        <authorList>
            <person name="Corretto E."/>
        </authorList>
    </citation>
    <scope>NUCLEOTIDE SEQUENCE [LARGE SCALE GENOMIC DNA]</scope>
    <source>
        <strain evidence="2 3">DSM 18659</strain>
    </source>
</reference>
<dbReference type="STRING" id="400772.RR49_01292"/>
<dbReference type="InterPro" id="IPR000182">
    <property type="entry name" value="GNAT_dom"/>
</dbReference>
<dbReference type="OrthoDB" id="3239945at2"/>
<accession>A0A0F0LZX9</accession>
<proteinExistence type="predicted"/>
<dbReference type="RefSeq" id="WP_045247241.1">
    <property type="nucleotide sequence ID" value="NZ_JYIY01000070.1"/>
</dbReference>
<dbReference type="SUPFAM" id="SSF55729">
    <property type="entry name" value="Acyl-CoA N-acyltransferases (Nat)"/>
    <property type="match status" value="1"/>
</dbReference>
<feature type="domain" description="N-acetyltransferase" evidence="1">
    <location>
        <begin position="23"/>
        <end position="190"/>
    </location>
</feature>
<dbReference type="AlphaFoldDB" id="A0A0F0LZX9"/>
<dbReference type="EMBL" id="JYIY01000070">
    <property type="protein sequence ID" value="KJL36956.1"/>
    <property type="molecule type" value="Genomic_DNA"/>
</dbReference>
<evidence type="ECO:0000313" key="3">
    <source>
        <dbReference type="Proteomes" id="UP000033451"/>
    </source>
</evidence>
<name>A0A0F0LZX9_9MICO</name>
<sequence length="190" mass="20525">MVIEVRAATDAAAVLTLVGAKSPKARVCTCLGYRLPSRETRELDAAGAAAVIRSWCAVEPAPGVVAWDGDEPVGWAAAHPRRETTFARSRVIPHLDDLDVWSVWCFRVRPGHKRRGIMHHLLDGAVRFAADSGAPAIEGYPLDNGGARIEQTMAYVGTLALFEQHGFIRAAETASVLDGHPRVIARRVLA</sequence>
<protein>
    <submittedName>
        <fullName evidence="2">Acetyltransferase (GNAT) family protein</fullName>
    </submittedName>
</protein>
<dbReference type="Pfam" id="PF00583">
    <property type="entry name" value="Acetyltransf_1"/>
    <property type="match status" value="1"/>
</dbReference>
<dbReference type="Proteomes" id="UP000033451">
    <property type="component" value="Unassembled WGS sequence"/>
</dbReference>
<gene>
    <name evidence="2" type="ORF">RR49_01292</name>
</gene>
<dbReference type="InterPro" id="IPR016181">
    <property type="entry name" value="Acyl_CoA_acyltransferase"/>
</dbReference>
<dbReference type="PATRIC" id="fig|400772.4.peg.1315"/>
<evidence type="ECO:0000313" key="2">
    <source>
        <dbReference type="EMBL" id="KJL36956.1"/>
    </source>
</evidence>
<dbReference type="Gene3D" id="3.40.630.30">
    <property type="match status" value="1"/>
</dbReference>
<dbReference type="GO" id="GO:0016747">
    <property type="term" value="F:acyltransferase activity, transferring groups other than amino-acyl groups"/>
    <property type="evidence" value="ECO:0007669"/>
    <property type="project" value="InterPro"/>
</dbReference>
<keyword evidence="2" id="KW-0808">Transferase</keyword>
<evidence type="ECO:0000259" key="1">
    <source>
        <dbReference type="PROSITE" id="PS51186"/>
    </source>
</evidence>